<evidence type="ECO:0000313" key="3">
    <source>
        <dbReference type="EMBL" id="MQY25988.1"/>
    </source>
</evidence>
<dbReference type="Proteomes" id="UP000431401">
    <property type="component" value="Unassembled WGS sequence"/>
</dbReference>
<feature type="region of interest" description="Disordered" evidence="1">
    <location>
        <begin position="1"/>
        <end position="29"/>
    </location>
</feature>
<accession>A0A7K0DJZ9</accession>
<evidence type="ECO:0000259" key="2">
    <source>
        <dbReference type="Pfam" id="PF13672"/>
    </source>
</evidence>
<evidence type="ECO:0000256" key="1">
    <source>
        <dbReference type="SAM" id="MobiDB-lite"/>
    </source>
</evidence>
<name>A0A7K0DJZ9_9NOCA</name>
<sequence>MSLFSKFRGPDDAAAGAAADPPPTAAQPAEPIALESNSYPVWPSDRPIVVGRPTPVFEPVAVGDEFRRVPYRPDTVLDGWSTGAFTVRAASMRGHLHRHNGAPRQDDLAITHALGHRLNVAVADGVSGAAQSHVGATTAVRYASQWLADSAPAGDSDIEWHTLFQYAAWALIEQTVTVLGLPEADAGLADQLLVTTLVVGACDALADGTVSARLAAVGDSAAWLLSGGQFIPLLGGKSASAAGLSSSAVDGLPRVPAEIATARAIVRPGDVLLMGTDGFGDPLGGGDGQVGDLFRGLLAGRVPSLVEFGHALDFSRETFDDDRTLVAIWPRPQQ</sequence>
<comment type="caution">
    <text evidence="3">The sequence shown here is derived from an EMBL/GenBank/DDBJ whole genome shotgun (WGS) entry which is preliminary data.</text>
</comment>
<dbReference type="InterPro" id="IPR001932">
    <property type="entry name" value="PPM-type_phosphatase-like_dom"/>
</dbReference>
<dbReference type="Pfam" id="PF13672">
    <property type="entry name" value="PP2C_2"/>
    <property type="match status" value="1"/>
</dbReference>
<dbReference type="AlphaFoldDB" id="A0A7K0DJZ9"/>
<proteinExistence type="predicted"/>
<keyword evidence="4" id="KW-1185">Reference proteome</keyword>
<dbReference type="EMBL" id="WEGI01000003">
    <property type="protein sequence ID" value="MQY25988.1"/>
    <property type="molecule type" value="Genomic_DNA"/>
</dbReference>
<evidence type="ECO:0000313" key="4">
    <source>
        <dbReference type="Proteomes" id="UP000431401"/>
    </source>
</evidence>
<dbReference type="OrthoDB" id="491589at2"/>
<dbReference type="Gene3D" id="3.60.40.10">
    <property type="entry name" value="PPM-type phosphatase domain"/>
    <property type="match status" value="1"/>
</dbReference>
<protein>
    <recommendedName>
        <fullName evidence="2">PPM-type phosphatase domain-containing protein</fullName>
    </recommendedName>
</protein>
<dbReference type="InterPro" id="IPR036457">
    <property type="entry name" value="PPM-type-like_dom_sf"/>
</dbReference>
<dbReference type="RefSeq" id="WP_153339836.1">
    <property type="nucleotide sequence ID" value="NZ_WEGI01000003.1"/>
</dbReference>
<gene>
    <name evidence="3" type="ORF">NRB56_15470</name>
</gene>
<dbReference type="SUPFAM" id="SSF81606">
    <property type="entry name" value="PP2C-like"/>
    <property type="match status" value="1"/>
</dbReference>
<organism evidence="3 4">
    <name type="scientific">Nocardia aurantia</name>
    <dbReference type="NCBI Taxonomy" id="2585199"/>
    <lineage>
        <taxon>Bacteria</taxon>
        <taxon>Bacillati</taxon>
        <taxon>Actinomycetota</taxon>
        <taxon>Actinomycetes</taxon>
        <taxon>Mycobacteriales</taxon>
        <taxon>Nocardiaceae</taxon>
        <taxon>Nocardia</taxon>
    </lineage>
</organism>
<reference evidence="3 4" key="1">
    <citation type="submission" date="2019-10" db="EMBL/GenBank/DDBJ databases">
        <title>Nocardia macrotermitis sp. nov. and Nocardia aurantia sp. nov., isolated from the gut of fungus growing-termite Macrotermes natalensis.</title>
        <authorList>
            <person name="Benndorf R."/>
            <person name="Schwitalla J."/>
            <person name="Martin K."/>
            <person name="De Beer W."/>
            <person name="Kaster A.-K."/>
            <person name="Vollmers J."/>
            <person name="Poulsen M."/>
            <person name="Beemelmanns C."/>
        </authorList>
    </citation>
    <scope>NUCLEOTIDE SEQUENCE [LARGE SCALE GENOMIC DNA]</scope>
    <source>
        <strain evidence="3 4">RB56</strain>
    </source>
</reference>
<feature type="domain" description="PPM-type phosphatase" evidence="2">
    <location>
        <begin position="93"/>
        <end position="283"/>
    </location>
</feature>